<sequence length="288" mass="33745">MYSYHEEIQEKINNVNYFQNVFLMMKYRPYNKQLSTYIIDVLKEKNLCGVRADMKDWMITGDSIMNPLAVLYCCQYGIALFDRPDDGQFYGPNVAYELGIMHSQNKKCLILIHDDIKDKKPFDILGKMHKVYKEQLDVKELILDWIEENKIEATLSSKVERHNIAIGIIKYRNKFLMTKRKVQENNLTWSFPAVQLKPNHAPELLLTREILAETNITVKPVLLIGERAHPNIPTYVYYWLCDYVKGDVENCDTDENEYVKWLTAEEALSSITSDIYPKVKDLLINSKE</sequence>
<dbReference type="Proteomes" id="UP000255233">
    <property type="component" value="Unassembled WGS sequence"/>
</dbReference>
<dbReference type="Gene3D" id="3.90.79.10">
    <property type="entry name" value="Nucleoside Triphosphate Pyrophosphohydrolase"/>
    <property type="match status" value="1"/>
</dbReference>
<gene>
    <name evidence="2" type="ORF">NCTC11190_01504</name>
</gene>
<evidence type="ECO:0000313" key="3">
    <source>
        <dbReference type="Proteomes" id="UP000255233"/>
    </source>
</evidence>
<dbReference type="STRING" id="880526.GCA_000427365_00057"/>
<dbReference type="SUPFAM" id="SSF55811">
    <property type="entry name" value="Nudix"/>
    <property type="match status" value="1"/>
</dbReference>
<dbReference type="EMBL" id="UGVL01000001">
    <property type="protein sequence ID" value="SUE34283.1"/>
    <property type="molecule type" value="Genomic_DNA"/>
</dbReference>
<dbReference type="GO" id="GO:0016787">
    <property type="term" value="F:hydrolase activity"/>
    <property type="evidence" value="ECO:0007669"/>
    <property type="project" value="UniProtKB-KW"/>
</dbReference>
<evidence type="ECO:0000313" key="2">
    <source>
        <dbReference type="EMBL" id="SUE34283.1"/>
    </source>
</evidence>
<keyword evidence="3" id="KW-1185">Reference proteome</keyword>
<keyword evidence="2" id="KW-0378">Hydrolase</keyword>
<dbReference type="AlphaFoldDB" id="A0A379MRY6"/>
<feature type="domain" description="Nudix hydrolase" evidence="1">
    <location>
        <begin position="159"/>
        <end position="284"/>
    </location>
</feature>
<proteinExistence type="predicted"/>
<dbReference type="PROSITE" id="PS51462">
    <property type="entry name" value="NUDIX"/>
    <property type="match status" value="1"/>
</dbReference>
<organism evidence="2 3">
    <name type="scientific">Rikenella microfusus</name>
    <dbReference type="NCBI Taxonomy" id="28139"/>
    <lineage>
        <taxon>Bacteria</taxon>
        <taxon>Pseudomonadati</taxon>
        <taxon>Bacteroidota</taxon>
        <taxon>Bacteroidia</taxon>
        <taxon>Bacteroidales</taxon>
        <taxon>Rikenellaceae</taxon>
        <taxon>Rikenella</taxon>
    </lineage>
</organism>
<reference evidence="2 3" key="1">
    <citation type="submission" date="2018-06" db="EMBL/GenBank/DDBJ databases">
        <authorList>
            <consortium name="Pathogen Informatics"/>
            <person name="Doyle S."/>
        </authorList>
    </citation>
    <scope>NUCLEOTIDE SEQUENCE [LARGE SCALE GENOMIC DNA]</scope>
    <source>
        <strain evidence="2 3">NCTC11190</strain>
    </source>
</reference>
<accession>A0A379MRY6</accession>
<name>A0A379MRY6_9BACT</name>
<dbReference type="InterPro" id="IPR015797">
    <property type="entry name" value="NUDIX_hydrolase-like_dom_sf"/>
</dbReference>
<dbReference type="Pfam" id="PF00293">
    <property type="entry name" value="NUDIX"/>
    <property type="match status" value="1"/>
</dbReference>
<protein>
    <submittedName>
        <fullName evidence="2">Nucleoside triphosphate pyrophosphohydrolase</fullName>
    </submittedName>
</protein>
<evidence type="ECO:0000259" key="1">
    <source>
        <dbReference type="PROSITE" id="PS51462"/>
    </source>
</evidence>
<dbReference type="InterPro" id="IPR000086">
    <property type="entry name" value="NUDIX_hydrolase_dom"/>
</dbReference>